<feature type="compositionally biased region" description="Low complexity" evidence="1">
    <location>
        <begin position="1"/>
        <end position="23"/>
    </location>
</feature>
<gene>
    <name evidence="3" type="ORF">EMWEY_00014910</name>
</gene>
<dbReference type="VEuPathDB" id="ToxoDB:EMWEY_00014910"/>
<evidence type="ECO:0000256" key="2">
    <source>
        <dbReference type="SAM" id="Phobius"/>
    </source>
</evidence>
<dbReference type="GeneID" id="25335477"/>
<keyword evidence="2" id="KW-1133">Transmembrane helix</keyword>
<dbReference type="EMBL" id="HG719582">
    <property type="protein sequence ID" value="CDJ58296.1"/>
    <property type="molecule type" value="Genomic_DNA"/>
</dbReference>
<dbReference type="RefSeq" id="XP_013334942.1">
    <property type="nucleotide sequence ID" value="XM_013479488.1"/>
</dbReference>
<protein>
    <submittedName>
        <fullName evidence="3">Uncharacterized protein</fullName>
    </submittedName>
</protein>
<dbReference type="OMA" id="WQPANLI"/>
<proteinExistence type="predicted"/>
<feature type="transmembrane region" description="Helical" evidence="2">
    <location>
        <begin position="45"/>
        <end position="67"/>
    </location>
</feature>
<evidence type="ECO:0000313" key="4">
    <source>
        <dbReference type="Proteomes" id="UP000030763"/>
    </source>
</evidence>
<dbReference type="Proteomes" id="UP000030763">
    <property type="component" value="Unassembled WGS sequence"/>
</dbReference>
<feature type="region of interest" description="Disordered" evidence="1">
    <location>
        <begin position="1"/>
        <end position="24"/>
    </location>
</feature>
<reference evidence="3" key="2">
    <citation type="submission" date="2013-10" db="EMBL/GenBank/DDBJ databases">
        <authorList>
            <person name="Aslett M."/>
        </authorList>
    </citation>
    <scope>NUCLEOTIDE SEQUENCE [LARGE SCALE GENOMIC DNA]</scope>
    <source>
        <strain evidence="3">Weybridge</strain>
    </source>
</reference>
<sequence>MESSSSSNTPPPTQQQQQEQQQQATLPCVPLPVSHGRVRFDRRMLLVYGLLLLDVVVIGITSLQHVWQPANLIDKVLQNHSTPVHGEGEHRHLSPQLQLPVAVKRELGMSCCCGWLAVAVMADEVELQIKLKYLLVAIASFCVFFALNLIVQIHGRFQQSKVTVAALKTFSSEGNTGAPPIRPADLYGESYREFKGFSLQGEGSLRGEEAFSNPSGAQQNASSSAALFGQGEEGPVQHQSPPYLYWRDFSFWIELSRECFLDGEIQLSSLWVLLHATALVGGRGIIQSRAIVHVAAD</sequence>
<dbReference type="AlphaFoldDB" id="U6M2Q6"/>
<organism evidence="3 4">
    <name type="scientific">Eimeria maxima</name>
    <name type="common">Coccidian parasite</name>
    <dbReference type="NCBI Taxonomy" id="5804"/>
    <lineage>
        <taxon>Eukaryota</taxon>
        <taxon>Sar</taxon>
        <taxon>Alveolata</taxon>
        <taxon>Apicomplexa</taxon>
        <taxon>Conoidasida</taxon>
        <taxon>Coccidia</taxon>
        <taxon>Eucoccidiorida</taxon>
        <taxon>Eimeriorina</taxon>
        <taxon>Eimeriidae</taxon>
        <taxon>Eimeria</taxon>
    </lineage>
</organism>
<dbReference type="OrthoDB" id="346382at2759"/>
<accession>U6M2Q6</accession>
<name>U6M2Q6_EIMMA</name>
<keyword evidence="2" id="KW-0472">Membrane</keyword>
<evidence type="ECO:0000256" key="1">
    <source>
        <dbReference type="SAM" id="MobiDB-lite"/>
    </source>
</evidence>
<evidence type="ECO:0000313" key="3">
    <source>
        <dbReference type="EMBL" id="CDJ58296.1"/>
    </source>
</evidence>
<keyword evidence="4" id="KW-1185">Reference proteome</keyword>
<feature type="transmembrane region" description="Helical" evidence="2">
    <location>
        <begin position="133"/>
        <end position="151"/>
    </location>
</feature>
<keyword evidence="2" id="KW-0812">Transmembrane</keyword>
<reference evidence="3" key="1">
    <citation type="submission" date="2013-10" db="EMBL/GenBank/DDBJ databases">
        <title>Genomic analysis of the causative agents of coccidiosis in chickens.</title>
        <authorList>
            <person name="Reid A.J."/>
            <person name="Blake D."/>
            <person name="Billington K."/>
            <person name="Browne H."/>
            <person name="Dunn M."/>
            <person name="Hung S."/>
            <person name="Kawahara F."/>
            <person name="Miranda-Saavedra D."/>
            <person name="Mourier T."/>
            <person name="Nagra H."/>
            <person name="Otto T.D."/>
            <person name="Rawlings N."/>
            <person name="Sanchez A."/>
            <person name="Sanders M."/>
            <person name="Subramaniam C."/>
            <person name="Tay Y."/>
            <person name="Dear P."/>
            <person name="Doerig C."/>
            <person name="Gruber A."/>
            <person name="Parkinson J."/>
            <person name="Shirley M."/>
            <person name="Wan K.L."/>
            <person name="Berriman M."/>
            <person name="Tomley F."/>
            <person name="Pain A."/>
        </authorList>
    </citation>
    <scope>NUCLEOTIDE SEQUENCE [LARGE SCALE GENOMIC DNA]</scope>
    <source>
        <strain evidence="3">Weybridge</strain>
    </source>
</reference>